<dbReference type="Pfam" id="PF00270">
    <property type="entry name" value="DEAD"/>
    <property type="match status" value="1"/>
</dbReference>
<keyword evidence="1 7" id="KW-0547">Nucleotide-binding</keyword>
<dbReference type="AlphaFoldDB" id="A0A841EVY7"/>
<dbReference type="InterPro" id="IPR001650">
    <property type="entry name" value="Helicase_C-like"/>
</dbReference>
<dbReference type="CDD" id="cd18787">
    <property type="entry name" value="SF2_C_DEAD"/>
    <property type="match status" value="1"/>
</dbReference>
<dbReference type="InterPro" id="IPR014014">
    <property type="entry name" value="RNA_helicase_DEAD_Q_motif"/>
</dbReference>
<name>A0A841EVY7_9BACT</name>
<evidence type="ECO:0000256" key="2">
    <source>
        <dbReference type="ARBA" id="ARBA00022801"/>
    </source>
</evidence>
<reference evidence="11 12" key="1">
    <citation type="submission" date="2020-08" db="EMBL/GenBank/DDBJ databases">
        <title>Functional genomics of gut bacteria from endangered species of beetles.</title>
        <authorList>
            <person name="Carlos-Shanley C."/>
        </authorList>
    </citation>
    <scope>NUCLEOTIDE SEQUENCE [LARGE SCALE GENOMIC DNA]</scope>
    <source>
        <strain evidence="11 12">S00070</strain>
    </source>
</reference>
<dbReference type="SMART" id="SM00490">
    <property type="entry name" value="HELICc"/>
    <property type="match status" value="1"/>
</dbReference>
<evidence type="ECO:0000256" key="3">
    <source>
        <dbReference type="ARBA" id="ARBA00022806"/>
    </source>
</evidence>
<dbReference type="PROSITE" id="PS51192">
    <property type="entry name" value="HELICASE_ATP_BIND_1"/>
    <property type="match status" value="1"/>
</dbReference>
<sequence>MTFASLGLSESLLRGITAQNYSEPFPIQQQAIPAILAGKDIQGIAQTGSGKTASFVLPILEMFQRKSPTRNLHLKVLILVPTRELAIQIKEVIESFAIHLKNPVKTIAVFGGVPLNQQMVTLKNTEILVATPGRLLDLVSTQSINLARIETLVLDEADKMLDLGFKEEANNIFKLLPKKRQNILFSATLDTDLETIKEALLSEPVKIEIEPEVQNLDQINQIAYAVSPERKGPFLRYLIKTQVMQQVLIFVSAVRTADNLVDKLKKNGINAAAIHSKKTQGARTEALRNFKAGKINVLVATDLASRGIDIQFLPVVINYELPRSPKDYVHRIGRTGRATNSGDAISLICPEDQHHFHIIQKKMKRKVEIISTDEIDIAKF</sequence>
<organism evidence="11 12">
    <name type="scientific">Arcicella rosea</name>
    <dbReference type="NCBI Taxonomy" id="502909"/>
    <lineage>
        <taxon>Bacteria</taxon>
        <taxon>Pseudomonadati</taxon>
        <taxon>Bacteroidota</taxon>
        <taxon>Cytophagia</taxon>
        <taxon>Cytophagales</taxon>
        <taxon>Flectobacillaceae</taxon>
        <taxon>Arcicella</taxon>
    </lineage>
</organism>
<evidence type="ECO:0000313" key="11">
    <source>
        <dbReference type="EMBL" id="MBB6005579.1"/>
    </source>
</evidence>
<keyword evidence="12" id="KW-1185">Reference proteome</keyword>
<dbReference type="GO" id="GO:0003724">
    <property type="term" value="F:RNA helicase activity"/>
    <property type="evidence" value="ECO:0007669"/>
    <property type="project" value="UniProtKB-EC"/>
</dbReference>
<keyword evidence="3 7" id="KW-0347">Helicase</keyword>
<keyword evidence="4 7" id="KW-0067">ATP-binding</keyword>
<accession>A0A841EVY7</accession>
<evidence type="ECO:0000256" key="4">
    <source>
        <dbReference type="ARBA" id="ARBA00022840"/>
    </source>
</evidence>
<feature type="short sequence motif" description="Q motif" evidence="6">
    <location>
        <begin position="1"/>
        <end position="29"/>
    </location>
</feature>
<dbReference type="Gene3D" id="3.40.50.300">
    <property type="entry name" value="P-loop containing nucleotide triphosphate hydrolases"/>
    <property type="match status" value="2"/>
</dbReference>
<dbReference type="PROSITE" id="PS51195">
    <property type="entry name" value="Q_MOTIF"/>
    <property type="match status" value="1"/>
</dbReference>
<dbReference type="PANTHER" id="PTHR47959">
    <property type="entry name" value="ATP-DEPENDENT RNA HELICASE RHLE-RELATED"/>
    <property type="match status" value="1"/>
</dbReference>
<gene>
    <name evidence="11" type="ORF">HNP25_004253</name>
</gene>
<dbReference type="GO" id="GO:0005829">
    <property type="term" value="C:cytosol"/>
    <property type="evidence" value="ECO:0007669"/>
    <property type="project" value="TreeGrafter"/>
</dbReference>
<dbReference type="InterPro" id="IPR050079">
    <property type="entry name" value="DEAD_box_RNA_helicase"/>
</dbReference>
<dbReference type="GO" id="GO:0003676">
    <property type="term" value="F:nucleic acid binding"/>
    <property type="evidence" value="ECO:0007669"/>
    <property type="project" value="InterPro"/>
</dbReference>
<dbReference type="PROSITE" id="PS00039">
    <property type="entry name" value="DEAD_ATP_HELICASE"/>
    <property type="match status" value="1"/>
</dbReference>
<dbReference type="GO" id="GO:0016787">
    <property type="term" value="F:hydrolase activity"/>
    <property type="evidence" value="ECO:0007669"/>
    <property type="project" value="UniProtKB-KW"/>
</dbReference>
<comment type="similarity">
    <text evidence="5 7">Belongs to the DEAD box helicase family.</text>
</comment>
<evidence type="ECO:0000256" key="7">
    <source>
        <dbReference type="RuleBase" id="RU000492"/>
    </source>
</evidence>
<evidence type="ECO:0000256" key="5">
    <source>
        <dbReference type="ARBA" id="ARBA00038437"/>
    </source>
</evidence>
<evidence type="ECO:0000256" key="1">
    <source>
        <dbReference type="ARBA" id="ARBA00022741"/>
    </source>
</evidence>
<keyword evidence="2 7" id="KW-0378">Hydrolase</keyword>
<dbReference type="InterPro" id="IPR014001">
    <property type="entry name" value="Helicase_ATP-bd"/>
</dbReference>
<dbReference type="PROSITE" id="PS51194">
    <property type="entry name" value="HELICASE_CTER"/>
    <property type="match status" value="1"/>
</dbReference>
<comment type="caution">
    <text evidence="11">The sequence shown here is derived from an EMBL/GenBank/DDBJ whole genome shotgun (WGS) entry which is preliminary data.</text>
</comment>
<dbReference type="InterPro" id="IPR027417">
    <property type="entry name" value="P-loop_NTPase"/>
</dbReference>
<dbReference type="EMBL" id="JACHKT010000050">
    <property type="protein sequence ID" value="MBB6005579.1"/>
    <property type="molecule type" value="Genomic_DNA"/>
</dbReference>
<dbReference type="GO" id="GO:0005524">
    <property type="term" value="F:ATP binding"/>
    <property type="evidence" value="ECO:0007669"/>
    <property type="project" value="UniProtKB-KW"/>
</dbReference>
<dbReference type="InterPro" id="IPR044742">
    <property type="entry name" value="DEAD/DEAH_RhlB"/>
</dbReference>
<dbReference type="SUPFAM" id="SSF52540">
    <property type="entry name" value="P-loop containing nucleoside triphosphate hydrolases"/>
    <property type="match status" value="1"/>
</dbReference>
<dbReference type="Proteomes" id="UP000524404">
    <property type="component" value="Unassembled WGS sequence"/>
</dbReference>
<dbReference type="InterPro" id="IPR000629">
    <property type="entry name" value="RNA-helicase_DEAD-box_CS"/>
</dbReference>
<protein>
    <submittedName>
        <fullName evidence="11">ATP-dependent RNA helicase RhlE</fullName>
        <ecNumber evidence="11">3.6.4.13</ecNumber>
    </submittedName>
</protein>
<feature type="domain" description="Helicase C-terminal" evidence="9">
    <location>
        <begin position="218"/>
        <end position="378"/>
    </location>
</feature>
<dbReference type="SMART" id="SM00487">
    <property type="entry name" value="DEXDc"/>
    <property type="match status" value="1"/>
</dbReference>
<dbReference type="Pfam" id="PF00271">
    <property type="entry name" value="Helicase_C"/>
    <property type="match status" value="1"/>
</dbReference>
<feature type="domain" description="DEAD-box RNA helicase Q" evidence="10">
    <location>
        <begin position="1"/>
        <end position="29"/>
    </location>
</feature>
<dbReference type="CDD" id="cd00268">
    <property type="entry name" value="DEADc"/>
    <property type="match status" value="1"/>
</dbReference>
<proteinExistence type="inferred from homology"/>
<dbReference type="InterPro" id="IPR011545">
    <property type="entry name" value="DEAD/DEAH_box_helicase_dom"/>
</dbReference>
<feature type="domain" description="Helicase ATP-binding" evidence="8">
    <location>
        <begin position="32"/>
        <end position="207"/>
    </location>
</feature>
<evidence type="ECO:0000259" key="8">
    <source>
        <dbReference type="PROSITE" id="PS51192"/>
    </source>
</evidence>
<evidence type="ECO:0000259" key="9">
    <source>
        <dbReference type="PROSITE" id="PS51194"/>
    </source>
</evidence>
<evidence type="ECO:0000259" key="10">
    <source>
        <dbReference type="PROSITE" id="PS51195"/>
    </source>
</evidence>
<evidence type="ECO:0000313" key="12">
    <source>
        <dbReference type="Proteomes" id="UP000524404"/>
    </source>
</evidence>
<evidence type="ECO:0000256" key="6">
    <source>
        <dbReference type="PROSITE-ProRule" id="PRU00552"/>
    </source>
</evidence>
<dbReference type="RefSeq" id="WP_184137524.1">
    <property type="nucleotide sequence ID" value="NZ_JACHKT010000050.1"/>
</dbReference>
<dbReference type="PANTHER" id="PTHR47959:SF2">
    <property type="entry name" value="ATP-DEPENDENT RNA HELICASE DEAD BOX FAMILY"/>
    <property type="match status" value="1"/>
</dbReference>
<dbReference type="EC" id="3.6.4.13" evidence="11"/>